<dbReference type="NCBIfam" id="NF009732">
    <property type="entry name" value="PRK13255.1"/>
    <property type="match status" value="1"/>
</dbReference>
<dbReference type="RefSeq" id="WP_047763140.1">
    <property type="nucleotide sequence ID" value="NZ_LAQL01000003.1"/>
</dbReference>
<dbReference type="Proteomes" id="UP000035444">
    <property type="component" value="Unassembled WGS sequence"/>
</dbReference>
<evidence type="ECO:0000313" key="10">
    <source>
        <dbReference type="EMBL" id="KLN61803.1"/>
    </source>
</evidence>
<dbReference type="Pfam" id="PF05724">
    <property type="entry name" value="TPMT"/>
    <property type="match status" value="1"/>
</dbReference>
<evidence type="ECO:0000256" key="9">
    <source>
        <dbReference type="HAMAP-Rule" id="MF_00812"/>
    </source>
</evidence>
<dbReference type="GO" id="GO:0008119">
    <property type="term" value="F:thiopurine S-methyltransferase activity"/>
    <property type="evidence" value="ECO:0007669"/>
    <property type="project" value="UniProtKB-UniRule"/>
</dbReference>
<reference evidence="10 11" key="1">
    <citation type="submission" date="2015-03" db="EMBL/GenBank/DDBJ databases">
        <title>Genome Sequence of Kiloniella spongiae MEBiC09566, isolated from a marine sponge.</title>
        <authorList>
            <person name="Shao Z."/>
            <person name="Wang L."/>
            <person name="Li X."/>
        </authorList>
    </citation>
    <scope>NUCLEOTIDE SEQUENCE [LARGE SCALE GENOMIC DNA]</scope>
    <source>
        <strain evidence="10 11">MEBiC09566</strain>
    </source>
</reference>
<dbReference type="OrthoDB" id="9778208at2"/>
<sequence length="211" mass="24395">MEEDFWHYRWQNNQIGFHEPKPNPRLIDYFHELGLKNKSRIFVPLCGKTLDIQWLLSKEHQVVGVELSDLAIAQLFDSLSLEPEVTQLGKLKHYYAKNIDIFVGNFFDLTGSILGQVDAIYDRAALVALPEDMRQKYTKHLIEITNEAPHLLLTYRYDQSLTNGPPFSVDQDMVQTYYNDHYSINLLGSEPVPNGLRGQFPSTQSVWILKP</sequence>
<organism evidence="10 11">
    <name type="scientific">Kiloniella spongiae</name>
    <dbReference type="NCBI Taxonomy" id="1489064"/>
    <lineage>
        <taxon>Bacteria</taxon>
        <taxon>Pseudomonadati</taxon>
        <taxon>Pseudomonadota</taxon>
        <taxon>Alphaproteobacteria</taxon>
        <taxon>Rhodospirillales</taxon>
        <taxon>Kiloniellaceae</taxon>
        <taxon>Kiloniella</taxon>
    </lineage>
</organism>
<feature type="binding site" evidence="9">
    <location>
        <position position="66"/>
    </location>
    <ligand>
        <name>S-adenosyl-L-methionine</name>
        <dbReference type="ChEBI" id="CHEBI:59789"/>
    </ligand>
</feature>
<dbReference type="PIRSF" id="PIRSF023956">
    <property type="entry name" value="Thiopurine_S-methyltransferase"/>
    <property type="match status" value="1"/>
</dbReference>
<dbReference type="HAMAP" id="MF_00812">
    <property type="entry name" value="Thiopur_methtran"/>
    <property type="match status" value="1"/>
</dbReference>
<keyword evidence="8 9" id="KW-0949">S-adenosyl-L-methionine</keyword>
<keyword evidence="11" id="KW-1185">Reference proteome</keyword>
<dbReference type="PROSITE" id="PS51585">
    <property type="entry name" value="SAM_MT_TPMT"/>
    <property type="match status" value="1"/>
</dbReference>
<evidence type="ECO:0000256" key="5">
    <source>
        <dbReference type="ARBA" id="ARBA00022490"/>
    </source>
</evidence>
<evidence type="ECO:0000256" key="6">
    <source>
        <dbReference type="ARBA" id="ARBA00022603"/>
    </source>
</evidence>
<dbReference type="Gene3D" id="3.40.50.150">
    <property type="entry name" value="Vaccinia Virus protein VP39"/>
    <property type="match status" value="1"/>
</dbReference>
<protein>
    <recommendedName>
        <fullName evidence="4 9">Thiopurine S-methyltransferase</fullName>
        <ecNumber evidence="4 9">2.1.1.67</ecNumber>
    </recommendedName>
    <alternativeName>
        <fullName evidence="9">Thiopurine methyltransferase</fullName>
    </alternativeName>
</protein>
<evidence type="ECO:0000256" key="3">
    <source>
        <dbReference type="ARBA" id="ARBA00008145"/>
    </source>
</evidence>
<feature type="binding site" evidence="9">
    <location>
        <position position="123"/>
    </location>
    <ligand>
        <name>S-adenosyl-L-methionine</name>
        <dbReference type="ChEBI" id="CHEBI:59789"/>
    </ligand>
</feature>
<dbReference type="EMBL" id="LAQL01000003">
    <property type="protein sequence ID" value="KLN61803.1"/>
    <property type="molecule type" value="Genomic_DNA"/>
</dbReference>
<dbReference type="STRING" id="1489064.WH96_05790"/>
<dbReference type="PATRIC" id="fig|1489064.4.peg.2378"/>
<comment type="subcellular location">
    <subcellularLocation>
        <location evidence="2 9">Cytoplasm</location>
    </subcellularLocation>
</comment>
<dbReference type="InterPro" id="IPR029063">
    <property type="entry name" value="SAM-dependent_MTases_sf"/>
</dbReference>
<keyword evidence="6 9" id="KW-0489">Methyltransferase</keyword>
<dbReference type="PANTHER" id="PTHR10259:SF11">
    <property type="entry name" value="THIOPURINE S-METHYLTRANSFERASE"/>
    <property type="match status" value="1"/>
</dbReference>
<name>A0A0H2MHC6_9PROT</name>
<dbReference type="AlphaFoldDB" id="A0A0H2MHC6"/>
<evidence type="ECO:0000256" key="4">
    <source>
        <dbReference type="ARBA" id="ARBA00011905"/>
    </source>
</evidence>
<evidence type="ECO:0000256" key="2">
    <source>
        <dbReference type="ARBA" id="ARBA00004496"/>
    </source>
</evidence>
<comment type="catalytic activity">
    <reaction evidence="1 9">
        <text>S-adenosyl-L-methionine + a thiopurine = S-adenosyl-L-homocysteine + a thiopurine S-methylether.</text>
        <dbReference type="EC" id="2.1.1.67"/>
    </reaction>
</comment>
<accession>A0A0H2MHC6</accession>
<dbReference type="InterPro" id="IPR008854">
    <property type="entry name" value="TPMT"/>
</dbReference>
<dbReference type="InterPro" id="IPR025835">
    <property type="entry name" value="Thiopurine_S-MeTrfase"/>
</dbReference>
<evidence type="ECO:0000256" key="8">
    <source>
        <dbReference type="ARBA" id="ARBA00022691"/>
    </source>
</evidence>
<feature type="binding site" evidence="9">
    <location>
        <position position="10"/>
    </location>
    <ligand>
        <name>S-adenosyl-L-methionine</name>
        <dbReference type="ChEBI" id="CHEBI:59789"/>
    </ligand>
</feature>
<gene>
    <name evidence="9" type="primary">tpm</name>
    <name evidence="10" type="ORF">WH96_05790</name>
</gene>
<dbReference type="EC" id="2.1.1.67" evidence="4 9"/>
<keyword evidence="7 9" id="KW-0808">Transferase</keyword>
<dbReference type="FunFam" id="3.40.50.150:FF:000101">
    <property type="entry name" value="Thiopurine S-methyltransferase"/>
    <property type="match status" value="1"/>
</dbReference>
<dbReference type="PANTHER" id="PTHR10259">
    <property type="entry name" value="THIOPURINE S-METHYLTRANSFERASE"/>
    <property type="match status" value="1"/>
</dbReference>
<dbReference type="GO" id="GO:0032259">
    <property type="term" value="P:methylation"/>
    <property type="evidence" value="ECO:0007669"/>
    <property type="project" value="UniProtKB-KW"/>
</dbReference>
<dbReference type="NCBIfam" id="TIGR03840">
    <property type="entry name" value="TMPT_Se_Te"/>
    <property type="match status" value="1"/>
</dbReference>
<comment type="similarity">
    <text evidence="3 9">Belongs to the class I-like SAM-binding methyltransferase superfamily. TPMT family.</text>
</comment>
<dbReference type="SUPFAM" id="SSF53335">
    <property type="entry name" value="S-adenosyl-L-methionine-dependent methyltransferases"/>
    <property type="match status" value="1"/>
</dbReference>
<dbReference type="GO" id="GO:0005737">
    <property type="term" value="C:cytoplasm"/>
    <property type="evidence" value="ECO:0007669"/>
    <property type="project" value="UniProtKB-SubCell"/>
</dbReference>
<evidence type="ECO:0000313" key="11">
    <source>
        <dbReference type="Proteomes" id="UP000035444"/>
    </source>
</evidence>
<dbReference type="InterPro" id="IPR022474">
    <property type="entry name" value="Thiopur_S-MeTfrase_Se/Te_detox"/>
</dbReference>
<keyword evidence="5 9" id="KW-0963">Cytoplasm</keyword>
<comment type="caution">
    <text evidence="10">The sequence shown here is derived from an EMBL/GenBank/DDBJ whole genome shotgun (WGS) entry which is preliminary data.</text>
</comment>
<evidence type="ECO:0000256" key="7">
    <source>
        <dbReference type="ARBA" id="ARBA00022679"/>
    </source>
</evidence>
<feature type="binding site" evidence="9">
    <location>
        <position position="45"/>
    </location>
    <ligand>
        <name>S-adenosyl-L-methionine</name>
        <dbReference type="ChEBI" id="CHEBI:59789"/>
    </ligand>
</feature>
<proteinExistence type="inferred from homology"/>
<evidence type="ECO:0000256" key="1">
    <source>
        <dbReference type="ARBA" id="ARBA00000903"/>
    </source>
</evidence>
<dbReference type="GO" id="GO:0010038">
    <property type="term" value="P:response to metal ion"/>
    <property type="evidence" value="ECO:0007669"/>
    <property type="project" value="InterPro"/>
</dbReference>